<evidence type="ECO:0000256" key="1">
    <source>
        <dbReference type="SAM" id="Coils"/>
    </source>
</evidence>
<dbReference type="AlphaFoldDB" id="A0A2C9CT28"/>
<proteinExistence type="predicted"/>
<organism evidence="2 3">
    <name type="scientific">Pontivivens marinum</name>
    <dbReference type="NCBI Taxonomy" id="1690039"/>
    <lineage>
        <taxon>Bacteria</taxon>
        <taxon>Pseudomonadati</taxon>
        <taxon>Pseudomonadota</taxon>
        <taxon>Alphaproteobacteria</taxon>
        <taxon>Rhodobacterales</taxon>
        <taxon>Paracoccaceae</taxon>
        <taxon>Pontivivens</taxon>
    </lineage>
</organism>
<dbReference type="SUPFAM" id="SSF158791">
    <property type="entry name" value="MgtE N-terminal domain-like"/>
    <property type="match status" value="1"/>
</dbReference>
<keyword evidence="2" id="KW-0282">Flagellum</keyword>
<protein>
    <submittedName>
        <fullName evidence="2">Flagellar motility protein MotE, a chaperone for MotC folding</fullName>
    </submittedName>
</protein>
<reference evidence="3" key="1">
    <citation type="submission" date="2017-09" db="EMBL/GenBank/DDBJ databases">
        <authorList>
            <person name="Varghese N."/>
            <person name="Submissions S."/>
        </authorList>
    </citation>
    <scope>NUCLEOTIDE SEQUENCE [LARGE SCALE GENOMIC DNA]</scope>
    <source>
        <strain evidence="3">C7</strain>
    </source>
</reference>
<keyword evidence="3" id="KW-1185">Reference proteome</keyword>
<dbReference type="EMBL" id="OCTN01000004">
    <property type="protein sequence ID" value="SOH94388.1"/>
    <property type="molecule type" value="Genomic_DNA"/>
</dbReference>
<feature type="coiled-coil region" evidence="1">
    <location>
        <begin position="60"/>
        <end position="111"/>
    </location>
</feature>
<keyword evidence="1" id="KW-0175">Coiled coil</keyword>
<sequence>MNVKRTPALLVLIGIFAASAGLRIAAEGPNWAHQFASFVPSAHANPTEETMPEPDGDAFLQALQRRDAELDARAAQMDARSQQLSTAQASLRNQIAELERAEADLRDTLALASGAADNDVARLVTVYESMRAATAAPLFEAMEPSFAAGFLMRMEPEAAGQILSELSPERAYALSAVMAGRHSAVVRQ</sequence>
<evidence type="ECO:0000313" key="3">
    <source>
        <dbReference type="Proteomes" id="UP000220034"/>
    </source>
</evidence>
<dbReference type="RefSeq" id="WP_097929971.1">
    <property type="nucleotide sequence ID" value="NZ_OCTN01000004.1"/>
</dbReference>
<dbReference type="OrthoDB" id="9791432at2"/>
<keyword evidence="2" id="KW-0969">Cilium</keyword>
<gene>
    <name evidence="2" type="ORF">SAMN06273572_10486</name>
</gene>
<name>A0A2C9CT28_9RHOB</name>
<keyword evidence="2" id="KW-0966">Cell projection</keyword>
<evidence type="ECO:0000313" key="2">
    <source>
        <dbReference type="EMBL" id="SOH94388.1"/>
    </source>
</evidence>
<accession>A0A2C9CT28</accession>
<dbReference type="Proteomes" id="UP000220034">
    <property type="component" value="Unassembled WGS sequence"/>
</dbReference>